<accession>A0AAF0EXQ6</accession>
<dbReference type="EMBL" id="CP119880">
    <property type="protein sequence ID" value="WFD36221.1"/>
    <property type="molecule type" value="Genomic_DNA"/>
</dbReference>
<feature type="region of interest" description="Disordered" evidence="1">
    <location>
        <begin position="1"/>
        <end position="44"/>
    </location>
</feature>
<organism evidence="2 3">
    <name type="scientific">Malassezia cuniculi</name>
    <dbReference type="NCBI Taxonomy" id="948313"/>
    <lineage>
        <taxon>Eukaryota</taxon>
        <taxon>Fungi</taxon>
        <taxon>Dikarya</taxon>
        <taxon>Basidiomycota</taxon>
        <taxon>Ustilaginomycotina</taxon>
        <taxon>Malasseziomycetes</taxon>
        <taxon>Malasseziales</taxon>
        <taxon>Malasseziaceae</taxon>
        <taxon>Malassezia</taxon>
    </lineage>
</organism>
<gene>
    <name evidence="2" type="ORF">MCUN1_003099</name>
</gene>
<proteinExistence type="predicted"/>
<keyword evidence="3" id="KW-1185">Reference proteome</keyword>
<sequence>MSGADNSTNAPPQDGTNAAHGEMLSLPAPGDAPTHTLDVNSDSGVRLDELGPIVVNSDGTLSRVPNWHDMAPIEQERTIRLLSKRNKQRMESLRGQN</sequence>
<dbReference type="PANTHER" id="PTHR39474">
    <property type="entry name" value="UNNAMED PRODUCT"/>
    <property type="match status" value="1"/>
</dbReference>
<dbReference type="PANTHER" id="PTHR39474:SF1">
    <property type="entry name" value="FUNGAL SPECIFIC TRANSCRIPTION FACTOR"/>
    <property type="match status" value="1"/>
</dbReference>
<reference evidence="2" key="1">
    <citation type="submission" date="2023-03" db="EMBL/GenBank/DDBJ databases">
        <title>Mating type loci evolution in Malassezia.</title>
        <authorList>
            <person name="Coelho M.A."/>
        </authorList>
    </citation>
    <scope>NUCLEOTIDE SEQUENCE</scope>
    <source>
        <strain evidence="2">CBS 11721</strain>
    </source>
</reference>
<protein>
    <submittedName>
        <fullName evidence="2">Uncharacterized protein</fullName>
    </submittedName>
</protein>
<feature type="compositionally biased region" description="Polar residues" evidence="1">
    <location>
        <begin position="1"/>
        <end position="16"/>
    </location>
</feature>
<name>A0AAF0EXQ6_9BASI</name>
<evidence type="ECO:0000256" key="1">
    <source>
        <dbReference type="SAM" id="MobiDB-lite"/>
    </source>
</evidence>
<dbReference type="AlphaFoldDB" id="A0AAF0EXQ6"/>
<evidence type="ECO:0000313" key="3">
    <source>
        <dbReference type="Proteomes" id="UP001219933"/>
    </source>
</evidence>
<dbReference type="Proteomes" id="UP001219933">
    <property type="component" value="Chromosome 4"/>
</dbReference>
<evidence type="ECO:0000313" key="2">
    <source>
        <dbReference type="EMBL" id="WFD36221.1"/>
    </source>
</evidence>